<dbReference type="Gene3D" id="3.55.50.10">
    <property type="entry name" value="Baseplate protein-like domains"/>
    <property type="match status" value="1"/>
</dbReference>
<dbReference type="InterPro" id="IPR018769">
    <property type="entry name" value="VgrG2_DUF2345"/>
</dbReference>
<dbReference type="SUPFAM" id="SSF69279">
    <property type="entry name" value="Phage tail proteins"/>
    <property type="match status" value="2"/>
</dbReference>
<dbReference type="InterPro" id="IPR006531">
    <property type="entry name" value="Gp5/Vgr_OB"/>
</dbReference>
<proteinExistence type="predicted"/>
<dbReference type="InterPro" id="IPR028244">
    <property type="entry name" value="T6SS_Rhs_Vgr_dom"/>
</dbReference>
<dbReference type="InterPro" id="IPR006533">
    <property type="entry name" value="T6SS_Vgr_RhsGE"/>
</dbReference>
<feature type="domain" description="Gp5/Type VI secretion system Vgr protein OB-fold" evidence="2">
    <location>
        <begin position="491"/>
        <end position="539"/>
    </location>
</feature>
<dbReference type="NCBIfam" id="TIGR01646">
    <property type="entry name" value="vgr_GE"/>
    <property type="match status" value="1"/>
</dbReference>
<gene>
    <name evidence="5" type="ORF">WS72_11025</name>
</gene>
<dbReference type="Gene3D" id="4.10.220.110">
    <property type="match status" value="1"/>
</dbReference>
<dbReference type="SUPFAM" id="SSF69255">
    <property type="entry name" value="gp5 N-terminal domain-like"/>
    <property type="match status" value="1"/>
</dbReference>
<accession>A0ABR5TEE9</accession>
<dbReference type="InterPro" id="IPR037026">
    <property type="entry name" value="Vgr_OB-fold_dom_sf"/>
</dbReference>
<evidence type="ECO:0000313" key="5">
    <source>
        <dbReference type="EMBL" id="KWZ43338.1"/>
    </source>
</evidence>
<dbReference type="Proteomes" id="UP000070255">
    <property type="component" value="Unassembled WGS sequence"/>
</dbReference>
<evidence type="ECO:0000259" key="3">
    <source>
        <dbReference type="Pfam" id="PF10106"/>
    </source>
</evidence>
<dbReference type="Pfam" id="PF04717">
    <property type="entry name" value="Phage_base_V"/>
    <property type="match status" value="1"/>
</dbReference>
<feature type="domain" description="Putative type VI secretion system Rhs element associated Vgr" evidence="4">
    <location>
        <begin position="590"/>
        <end position="690"/>
    </location>
</feature>
<dbReference type="Pfam" id="PF13296">
    <property type="entry name" value="T6SS_Vgr"/>
    <property type="match status" value="1"/>
</dbReference>
<keyword evidence="6" id="KW-1185">Reference proteome</keyword>
<organism evidence="5 6">
    <name type="scientific">Burkholderia savannae</name>
    <dbReference type="NCBI Taxonomy" id="1637837"/>
    <lineage>
        <taxon>Bacteria</taxon>
        <taxon>Pseudomonadati</taxon>
        <taxon>Pseudomonadota</taxon>
        <taxon>Betaproteobacteria</taxon>
        <taxon>Burkholderiales</taxon>
        <taxon>Burkholderiaceae</taxon>
        <taxon>Burkholderia</taxon>
        <taxon>pseudomallei group</taxon>
    </lineage>
</organism>
<evidence type="ECO:0000256" key="1">
    <source>
        <dbReference type="SAM" id="MobiDB-lite"/>
    </source>
</evidence>
<feature type="compositionally biased region" description="Low complexity" evidence="1">
    <location>
        <begin position="705"/>
        <end position="717"/>
    </location>
</feature>
<evidence type="ECO:0000259" key="4">
    <source>
        <dbReference type="Pfam" id="PF13296"/>
    </source>
</evidence>
<dbReference type="EMBL" id="LNJQ01000001">
    <property type="protein sequence ID" value="KWZ43338.1"/>
    <property type="molecule type" value="Genomic_DNA"/>
</dbReference>
<dbReference type="Pfam" id="PF05954">
    <property type="entry name" value="Phage_GPD"/>
    <property type="match status" value="1"/>
</dbReference>
<feature type="region of interest" description="Disordered" evidence="1">
    <location>
        <begin position="925"/>
        <end position="944"/>
    </location>
</feature>
<feature type="compositionally biased region" description="Gly residues" evidence="1">
    <location>
        <begin position="755"/>
        <end position="767"/>
    </location>
</feature>
<comment type="caution">
    <text evidence="5">The sequence shown here is derived from an EMBL/GenBank/DDBJ whole genome shotgun (WGS) entry which is preliminary data.</text>
</comment>
<evidence type="ECO:0000259" key="2">
    <source>
        <dbReference type="Pfam" id="PF04717"/>
    </source>
</evidence>
<dbReference type="RefSeq" id="WP_060821902.1">
    <property type="nucleotide sequence ID" value="NZ_LNJQ01000001.1"/>
</dbReference>
<dbReference type="Gene3D" id="2.30.110.50">
    <property type="match status" value="1"/>
</dbReference>
<feature type="region of interest" description="Disordered" evidence="1">
    <location>
        <begin position="694"/>
        <end position="767"/>
    </location>
</feature>
<dbReference type="Gene3D" id="2.40.50.230">
    <property type="entry name" value="Gp5 N-terminal domain"/>
    <property type="match status" value="1"/>
</dbReference>
<evidence type="ECO:0000313" key="6">
    <source>
        <dbReference type="Proteomes" id="UP000070255"/>
    </source>
</evidence>
<reference evidence="5 6" key="1">
    <citation type="submission" date="2015-11" db="EMBL/GenBank/DDBJ databases">
        <authorList>
            <person name="Sahl J."/>
            <person name="Wagner D."/>
            <person name="Keim P."/>
        </authorList>
    </citation>
    <scope>NUCLEOTIDE SEQUENCE [LARGE SCALE GENOMIC DNA]</scope>
    <source>
        <strain evidence="5 6">BDU18</strain>
    </source>
</reference>
<feature type="domain" description="DUF2345" evidence="3">
    <location>
        <begin position="766"/>
        <end position="925"/>
    </location>
</feature>
<dbReference type="Pfam" id="PF10106">
    <property type="entry name" value="DUF2345"/>
    <property type="match status" value="1"/>
</dbReference>
<sequence length="958" mass="100014">MSIPTDVLQALFGGWSQHDRFLWITTPLGANALVAESLHGWEALDHGGFRFQLTALAENPSLPLAQLIGAPILIEWQAAQGRDARRPFHGHVIAAELIGYNGGLARMRLVVEPWLALLRQRIDSYNYLNASVVEISEQVFRRYMRGAIAPAWRWALADATKYPKRSLTAQAGESDFALLERLWAEEGIFYWFEHEGDPRASSLGKHTLVLADSNQRFAPDEPEIVGFHQTSDDDPQGCIQHFMHARRWRIGSVARASWDHRSLSTRPTGARASGAVVPGEDRDVAGPYAFQTGAIGDRRAQQQLDAQRVAALQSEGRSTRRDLRPGLRFAIAHHPTLGASDALVCLRVEHSARANVDATVRSAIEQRLGTIPSMTGAAPAPHGAANALHAALGVDTHHGGQLTLDDAVYRNRFVALPVEQAYRPLAASGHGARAHPVAVMPGAQTTIVVGSGDPVHTDRDHRIRIQHHAQRGQQAASREDHPHAANAPADRSAGTWTRVLTPVGGDNWGGVSVPRIGQEVWTEWLEGQPDRPVAVAALYNGQGNADAQHNAQAGGPSGSTGNAAAWFAGNTHAAVLTGFKTQDMSMSQQGTGGYRQFMLDDTAGQSSARLYTTDRNSGLTLGHIKQTQDNQRQADRGYGAELATDAAGALRGGAGLLISTAPGVSQMDASAPSQVLAQHRQTLQSLAELAQKHGAEPGNGTAVQAPSAADTPPASTGNAGGAGNAGNAGNAAGKSLPAVEGVERSREAIGVTREGSGGGDATGGGSGSAIAWSKPHLVAHGEAGLVAMSAKSHVWVSGAETVLSAGQDVQLTAKGKTSVVANHGVSLYTQGAAGGGRPVAGQGIALHAATGSVSVQAQNAGKLSASAQKAVTVASAQGSASVQAQQRVLLTAAKAYLKMEGNDIVVGAPGRADFKAAAHQLTGPKSASAQNALGKGASKDCPQTMSDMVSSSAAFADL</sequence>
<protein>
    <submittedName>
        <fullName evidence="5">Type IV secretion protein Rhs</fullName>
    </submittedName>
</protein>
<name>A0ABR5TEE9_9BURK</name>
<feature type="region of interest" description="Disordered" evidence="1">
    <location>
        <begin position="466"/>
        <end position="495"/>
    </location>
</feature>